<organism evidence="2 3">
    <name type="scientific">Rhododendron williamsianum</name>
    <dbReference type="NCBI Taxonomy" id="262921"/>
    <lineage>
        <taxon>Eukaryota</taxon>
        <taxon>Viridiplantae</taxon>
        <taxon>Streptophyta</taxon>
        <taxon>Embryophyta</taxon>
        <taxon>Tracheophyta</taxon>
        <taxon>Spermatophyta</taxon>
        <taxon>Magnoliopsida</taxon>
        <taxon>eudicotyledons</taxon>
        <taxon>Gunneridae</taxon>
        <taxon>Pentapetalae</taxon>
        <taxon>asterids</taxon>
        <taxon>Ericales</taxon>
        <taxon>Ericaceae</taxon>
        <taxon>Ericoideae</taxon>
        <taxon>Rhodoreae</taxon>
        <taxon>Rhododendron</taxon>
    </lineage>
</organism>
<dbReference type="AlphaFoldDB" id="A0A6A4LUG8"/>
<gene>
    <name evidence="2" type="ORF">C3L33_10097</name>
</gene>
<proteinExistence type="predicted"/>
<dbReference type="Proteomes" id="UP000428333">
    <property type="component" value="Linkage Group LG06"/>
</dbReference>
<name>A0A6A4LUG8_9ERIC</name>
<evidence type="ECO:0000313" key="3">
    <source>
        <dbReference type="Proteomes" id="UP000428333"/>
    </source>
</evidence>
<dbReference type="OrthoDB" id="10495567at2759"/>
<feature type="non-terminal residue" evidence="2">
    <location>
        <position position="1"/>
    </location>
</feature>
<keyword evidence="1" id="KW-0812">Transmembrane</keyword>
<comment type="caution">
    <text evidence="2">The sequence shown here is derived from an EMBL/GenBank/DDBJ whole genome shotgun (WGS) entry which is preliminary data.</text>
</comment>
<reference evidence="2 3" key="1">
    <citation type="journal article" date="2019" name="Genome Biol. Evol.">
        <title>The Rhododendron genome and chromosomal organization provide insight into shared whole-genome duplications across the heath family (Ericaceae).</title>
        <authorList>
            <person name="Soza V.L."/>
            <person name="Lindsley D."/>
            <person name="Waalkes A."/>
            <person name="Ramage E."/>
            <person name="Patwardhan R.P."/>
            <person name="Burton J.N."/>
            <person name="Adey A."/>
            <person name="Kumar A."/>
            <person name="Qiu R."/>
            <person name="Shendure J."/>
            <person name="Hall B."/>
        </authorList>
    </citation>
    <scope>NUCLEOTIDE SEQUENCE [LARGE SCALE GENOMIC DNA]</scope>
    <source>
        <strain evidence="2">RSF 1966-606</strain>
    </source>
</reference>
<feature type="non-terminal residue" evidence="2">
    <location>
        <position position="181"/>
    </location>
</feature>
<protein>
    <submittedName>
        <fullName evidence="2">Uncharacterized protein</fullName>
    </submittedName>
</protein>
<evidence type="ECO:0000313" key="2">
    <source>
        <dbReference type="EMBL" id="KAE9457978.1"/>
    </source>
</evidence>
<keyword evidence="1" id="KW-0472">Membrane</keyword>
<accession>A0A6A4LUG8</accession>
<sequence>MAGAHLPLESYNGTWIASFVLLTVPLVVASGYIGLEFQLGFMELFFLGVLLGSNSTSSVSSEEGSGAQLDEIDWRSRLVGGIIRGQEEEDISGITRRLLQWKPELIDKPYAHGWIPLHYTMHRGASSKASENALVTQLSRHRAPVCGMEFNALTPNHLASGLIKVVYGILQNWQKLLIFLS</sequence>
<dbReference type="EMBL" id="QEFC01001442">
    <property type="protein sequence ID" value="KAE9457978.1"/>
    <property type="molecule type" value="Genomic_DNA"/>
</dbReference>
<keyword evidence="1" id="KW-1133">Transmembrane helix</keyword>
<keyword evidence="3" id="KW-1185">Reference proteome</keyword>
<feature type="transmembrane region" description="Helical" evidence="1">
    <location>
        <begin position="15"/>
        <end position="35"/>
    </location>
</feature>
<evidence type="ECO:0000256" key="1">
    <source>
        <dbReference type="SAM" id="Phobius"/>
    </source>
</evidence>